<dbReference type="GO" id="GO:0005634">
    <property type="term" value="C:nucleus"/>
    <property type="evidence" value="ECO:0007669"/>
    <property type="project" value="TreeGrafter"/>
</dbReference>
<reference evidence="5" key="1">
    <citation type="submission" date="2022-11" db="UniProtKB">
        <authorList>
            <consortium name="WormBaseParasite"/>
        </authorList>
    </citation>
    <scope>IDENTIFICATION</scope>
</reference>
<feature type="region of interest" description="Disordered" evidence="2">
    <location>
        <begin position="600"/>
        <end position="631"/>
    </location>
</feature>
<evidence type="ECO:0000313" key="4">
    <source>
        <dbReference type="Proteomes" id="UP000887566"/>
    </source>
</evidence>
<dbReference type="InterPro" id="IPR011990">
    <property type="entry name" value="TPR-like_helical_dom_sf"/>
</dbReference>
<dbReference type="GO" id="GO:0003730">
    <property type="term" value="F:mRNA 3'-UTR binding"/>
    <property type="evidence" value="ECO:0007669"/>
    <property type="project" value="TreeGrafter"/>
</dbReference>
<accession>A0A914X034</accession>
<evidence type="ECO:0000256" key="1">
    <source>
        <dbReference type="ARBA" id="ARBA00022737"/>
    </source>
</evidence>
<dbReference type="PANTHER" id="PTHR46669:SF1">
    <property type="entry name" value="LEUCINE-RICH PPR MOTIF-CONTAINING PROTEIN, MITOCHONDRIAL"/>
    <property type="match status" value="1"/>
</dbReference>
<dbReference type="Proteomes" id="UP000887566">
    <property type="component" value="Unplaced"/>
</dbReference>
<dbReference type="GO" id="GO:0070129">
    <property type="term" value="P:regulation of mitochondrial translation"/>
    <property type="evidence" value="ECO:0007669"/>
    <property type="project" value="TreeGrafter"/>
</dbReference>
<dbReference type="PANTHER" id="PTHR46669">
    <property type="entry name" value="LEUCINE-RICH PPR MOTIF-CONTAINING PROTEIN, MITOCHONDRIAL"/>
    <property type="match status" value="1"/>
</dbReference>
<feature type="compositionally biased region" description="Polar residues" evidence="2">
    <location>
        <begin position="836"/>
        <end position="846"/>
    </location>
</feature>
<dbReference type="AlphaFoldDB" id="A0A914X034"/>
<evidence type="ECO:0000313" key="5">
    <source>
        <dbReference type="WBParaSite" id="PSAMB.scaffold5936size10547.g27554.t1"/>
    </source>
</evidence>
<protein>
    <recommendedName>
        <fullName evidence="3">Pentatricopeptide repeat-containing protein-mitochondrial domain-containing protein</fullName>
    </recommendedName>
</protein>
<keyword evidence="1" id="KW-0677">Repeat</keyword>
<evidence type="ECO:0000256" key="2">
    <source>
        <dbReference type="SAM" id="MobiDB-lite"/>
    </source>
</evidence>
<dbReference type="Gene3D" id="1.25.40.10">
    <property type="entry name" value="Tetratricopeptide repeat domain"/>
    <property type="match status" value="1"/>
</dbReference>
<dbReference type="InterPro" id="IPR033490">
    <property type="entry name" value="LRP130"/>
</dbReference>
<feature type="region of interest" description="Disordered" evidence="2">
    <location>
        <begin position="811"/>
        <end position="846"/>
    </location>
</feature>
<proteinExistence type="predicted"/>
<feature type="domain" description="Pentatricopeptide repeat-containing protein-mitochondrial" evidence="3">
    <location>
        <begin position="168"/>
        <end position="291"/>
    </location>
</feature>
<sequence>MLRSARLVRHLVRGSGKLPSCSSVCWKPPAYVAAHGRSASSAANRSIDSTEVTTTVRPDVRGETPNKNGNVDGRSVGQIFDRLAGDVQKFERFSIIAMADDFDGIVRRLESGDEEVVAFLKGSTSAVAFALSACGDIMAYVPFQERIAIFDRLLTALKKQGISLANLGIHHKILHVRLENGQSFSPADVLKALAADGLEANAETFAYLVTQYCRDGDITGALAIVAHMKAKQMSVDETVLRDLVYAYGLSGADDKAEQLITQLQASNQSVSTTRLRLALARAKAKVGDIDAMVGHLDKVAVDGGAEEEGNFDVMFRDYWLLEVFYALAESNRKEHYDKVLSRVKDFKFKPKMHFISRLISLGNYEAAMSFQNFAASTKAEDDSSVRDTAVILRAMSWAFHRATAADEDSLNTLSSTIATALNAMDSNRGSSSSSKNVPVAIHWDMFLRFVARMATGGADSLGPALKSLTAKINKKLKFSRKQMTKLEELYSSLGLTEALPHAGQRTPQYELNVDEDRVQSLIDADVADAKRTPKVPKPAVNRRRPVGDRTLDVKVNEEGIQELIDANALPSSGKITRRPQKSNEMLNSIEEQFAEGLVNADFESLQSPRRRRTPPAAKLTKREKKPEDPDDISIRDLVREDKLEEAFNKALELSKQRERVPGHYYLLEGALVSNDSKFLQKLMQLLNVKNGETNSLTDFLYVLLDLNKLAVAKKLITGANVELKPTKLAYLTSKACDDDKPHILTGFLDLTSDSKIIDAISRDAIYGKLIFYHCTQMDERNLEATVARIRDEKLELSDKRRTQIAMAMRAFGKPNPFKDSSPPSPSFDASFLPKENSPSQRPESSL</sequence>
<name>A0A914X034_9BILA</name>
<evidence type="ECO:0000259" key="3">
    <source>
        <dbReference type="Pfam" id="PF23276"/>
    </source>
</evidence>
<dbReference type="Pfam" id="PF23276">
    <property type="entry name" value="TPR_24"/>
    <property type="match status" value="1"/>
</dbReference>
<organism evidence="4 5">
    <name type="scientific">Plectus sambesii</name>
    <dbReference type="NCBI Taxonomy" id="2011161"/>
    <lineage>
        <taxon>Eukaryota</taxon>
        <taxon>Metazoa</taxon>
        <taxon>Ecdysozoa</taxon>
        <taxon>Nematoda</taxon>
        <taxon>Chromadorea</taxon>
        <taxon>Plectida</taxon>
        <taxon>Plectina</taxon>
        <taxon>Plectoidea</taxon>
        <taxon>Plectidae</taxon>
        <taxon>Plectus</taxon>
    </lineage>
</organism>
<dbReference type="GO" id="GO:0005739">
    <property type="term" value="C:mitochondrion"/>
    <property type="evidence" value="ECO:0007669"/>
    <property type="project" value="TreeGrafter"/>
</dbReference>
<feature type="compositionally biased region" description="Polar residues" evidence="2">
    <location>
        <begin position="43"/>
        <end position="56"/>
    </location>
</feature>
<feature type="compositionally biased region" description="Basic residues" evidence="2">
    <location>
        <begin position="608"/>
        <end position="623"/>
    </location>
</feature>
<dbReference type="WBParaSite" id="PSAMB.scaffold5936size10547.g27554.t1">
    <property type="protein sequence ID" value="PSAMB.scaffold5936size10547.g27554.t1"/>
    <property type="gene ID" value="PSAMB.scaffold5936size10547.g27554"/>
</dbReference>
<feature type="compositionally biased region" description="Low complexity" evidence="2">
    <location>
        <begin position="813"/>
        <end position="831"/>
    </location>
</feature>
<feature type="region of interest" description="Disordered" evidence="2">
    <location>
        <begin position="43"/>
        <end position="73"/>
    </location>
</feature>
<keyword evidence="4" id="KW-1185">Reference proteome</keyword>
<dbReference type="InterPro" id="IPR057027">
    <property type="entry name" value="TPR_mt"/>
</dbReference>